<dbReference type="GO" id="GO:0009416">
    <property type="term" value="P:response to light stimulus"/>
    <property type="evidence" value="ECO:0007669"/>
    <property type="project" value="TreeGrafter"/>
</dbReference>
<dbReference type="Gene3D" id="1.10.579.10">
    <property type="entry name" value="DNA Cyclobutane Dipyrimidine Photolyase, subunit A, domain 3"/>
    <property type="match status" value="1"/>
</dbReference>
<dbReference type="InterPro" id="IPR005101">
    <property type="entry name" value="Cryptochr/Photolyase_FAD-bd"/>
</dbReference>
<dbReference type="PRINTS" id="PR00147">
    <property type="entry name" value="DNAPHOTLYASE"/>
</dbReference>
<dbReference type="OrthoDB" id="9772484at2"/>
<dbReference type="Pfam" id="PF00875">
    <property type="entry name" value="DNA_photolyase"/>
    <property type="match status" value="1"/>
</dbReference>
<dbReference type="GO" id="GO:0003904">
    <property type="term" value="F:deoxyribodipyrimidine photo-lyase activity"/>
    <property type="evidence" value="ECO:0007669"/>
    <property type="project" value="TreeGrafter"/>
</dbReference>
<comment type="caution">
    <text evidence="9">The sequence shown here is derived from an EMBL/GenBank/DDBJ whole genome shotgun (WGS) entry which is preliminary data.</text>
</comment>
<evidence type="ECO:0000256" key="2">
    <source>
        <dbReference type="ARBA" id="ARBA00022827"/>
    </source>
</evidence>
<evidence type="ECO:0000256" key="4">
    <source>
        <dbReference type="PIRSR" id="PIRSR602081-1"/>
    </source>
</evidence>
<evidence type="ECO:0000313" key="9">
    <source>
        <dbReference type="EMBL" id="GES28974.1"/>
    </source>
</evidence>
<feature type="region of interest" description="Disordered" evidence="7">
    <location>
        <begin position="184"/>
        <end position="207"/>
    </location>
</feature>
<evidence type="ECO:0000259" key="8">
    <source>
        <dbReference type="PROSITE" id="PS51645"/>
    </source>
</evidence>
<dbReference type="EMBL" id="BLAG01000005">
    <property type="protein sequence ID" value="GES28974.1"/>
    <property type="molecule type" value="Genomic_DNA"/>
</dbReference>
<feature type="site" description="Electron transfer via tryptophanyl radical" evidence="5">
    <location>
        <position position="299"/>
    </location>
</feature>
<keyword evidence="2 4" id="KW-0274">FAD</keyword>
<dbReference type="InterPro" id="IPR014729">
    <property type="entry name" value="Rossmann-like_a/b/a_fold"/>
</dbReference>
<evidence type="ECO:0000256" key="1">
    <source>
        <dbReference type="ARBA" id="ARBA00022630"/>
    </source>
</evidence>
<dbReference type="SUPFAM" id="SSF48173">
    <property type="entry name" value="Cryptochrome/photolyase FAD-binding domain"/>
    <property type="match status" value="1"/>
</dbReference>
<sequence length="459" mass="50263">MDVAICLFSSDLRLHDQPVLHAALRSATRVVPLFVVDSGVADAGFMVPNRAAFLAGALADLDAGLRARGGRLVIRTGDVVAETCRVAAQTGAGEVHLAAGVSGYALRRERRLGAELAAAGRALVVHDAVVTALPPAAVLPSGPGKDHFAVFTPYFRRWQAAGLRSVLPVPRTVRVPDGVRSKDVPSAAELCPDGKPSPALPEGGESAGRRRFGAWQRAGMADYQDRQDDLPGDATSRLSPYLHFGCLSPVELVHKASARRDAGAEAFVRQLAWRDFHHQVLAARPDAARADYRTKGDRWRYDDAEVTAWKEGRTGYPVVDAGMRQLLHEGWLHNRARMLVASFLTKTLYVDWRVGARHFLDWLVDGDMANNQLNWQWVAGTGTDTRPNRVLNPLVQAKRFDPRGEYVRRWVPELAGLPGAAVHQPWKLTGPERAAYDYPDPVVDLADGLGRFRRARGLE</sequence>
<feature type="binding site" evidence="4">
    <location>
        <position position="267"/>
    </location>
    <ligand>
        <name>FAD</name>
        <dbReference type="ChEBI" id="CHEBI:57692"/>
    </ligand>
</feature>
<dbReference type="InterPro" id="IPR036155">
    <property type="entry name" value="Crypto/Photolyase_N_sf"/>
</dbReference>
<dbReference type="GO" id="GO:0071949">
    <property type="term" value="F:FAD binding"/>
    <property type="evidence" value="ECO:0007669"/>
    <property type="project" value="TreeGrafter"/>
</dbReference>
<evidence type="ECO:0000256" key="3">
    <source>
        <dbReference type="ARBA" id="ARBA00022991"/>
    </source>
</evidence>
<feature type="site" description="Electron transfer via tryptophanyl radical" evidence="5">
    <location>
        <position position="375"/>
    </location>
</feature>
<dbReference type="GO" id="GO:0006139">
    <property type="term" value="P:nucleobase-containing compound metabolic process"/>
    <property type="evidence" value="ECO:0007669"/>
    <property type="project" value="UniProtKB-ARBA"/>
</dbReference>
<dbReference type="SUPFAM" id="SSF52425">
    <property type="entry name" value="Cryptochrome/photolyase, N-terminal domain"/>
    <property type="match status" value="1"/>
</dbReference>
<dbReference type="Proteomes" id="UP000325598">
    <property type="component" value="Unassembled WGS sequence"/>
</dbReference>
<accession>A0A5J4L8J0</accession>
<evidence type="ECO:0000256" key="7">
    <source>
        <dbReference type="SAM" id="MobiDB-lite"/>
    </source>
</evidence>
<dbReference type="GO" id="GO:0003677">
    <property type="term" value="F:DNA binding"/>
    <property type="evidence" value="ECO:0007669"/>
    <property type="project" value="TreeGrafter"/>
</dbReference>
<proteinExistence type="inferred from homology"/>
<dbReference type="GO" id="GO:0006950">
    <property type="term" value="P:response to stress"/>
    <property type="evidence" value="ECO:0007669"/>
    <property type="project" value="UniProtKB-ARBA"/>
</dbReference>
<reference evidence="9 10" key="1">
    <citation type="submission" date="2019-10" db="EMBL/GenBank/DDBJ databases">
        <title>Whole genome shotgun sequence of Streptomyces angustmyceticus NBRC 3934.</title>
        <authorList>
            <person name="Hosoyama A."/>
            <person name="Ichikawa N."/>
            <person name="Kimura A."/>
            <person name="Kitahashi Y."/>
            <person name="Komaki H."/>
            <person name="Uohara A."/>
        </authorList>
    </citation>
    <scope>NUCLEOTIDE SEQUENCE [LARGE SCALE GENOMIC DNA]</scope>
    <source>
        <strain evidence="9 10">NBRC 3934</strain>
    </source>
</reference>
<dbReference type="InterPro" id="IPR002081">
    <property type="entry name" value="Cryptochrome/DNA_photolyase_1"/>
</dbReference>
<keyword evidence="3 6" id="KW-0157">Chromophore</keyword>
<protein>
    <submittedName>
        <fullName evidence="9">Deoxyribodipyrimidine photo-lyase</fullName>
    </submittedName>
</protein>
<dbReference type="PROSITE" id="PS00394">
    <property type="entry name" value="DNA_PHOTOLYASES_1_1"/>
    <property type="match status" value="1"/>
</dbReference>
<feature type="binding site" evidence="4">
    <location>
        <position position="223"/>
    </location>
    <ligand>
        <name>FAD</name>
        <dbReference type="ChEBI" id="CHEBI:57692"/>
    </ligand>
</feature>
<evidence type="ECO:0000256" key="5">
    <source>
        <dbReference type="PIRSR" id="PIRSR602081-2"/>
    </source>
</evidence>
<keyword evidence="9" id="KW-0456">Lyase</keyword>
<name>A0A5J4L8J0_9ACTN</name>
<comment type="similarity">
    <text evidence="6">Belongs to the DNA photolyase family.</text>
</comment>
<dbReference type="Gene3D" id="3.40.50.620">
    <property type="entry name" value="HUPs"/>
    <property type="match status" value="1"/>
</dbReference>
<dbReference type="PROSITE" id="PS00691">
    <property type="entry name" value="DNA_PHOTOLYASES_1_2"/>
    <property type="match status" value="1"/>
</dbReference>
<organism evidence="9 10">
    <name type="scientific">Streptomyces angustmyceticus</name>
    <dbReference type="NCBI Taxonomy" id="285578"/>
    <lineage>
        <taxon>Bacteria</taxon>
        <taxon>Bacillati</taxon>
        <taxon>Actinomycetota</taxon>
        <taxon>Actinomycetes</taxon>
        <taxon>Kitasatosporales</taxon>
        <taxon>Streptomycetaceae</taxon>
        <taxon>Streptomyces</taxon>
    </lineage>
</organism>
<comment type="cofactor">
    <cofactor evidence="4">
        <name>FAD</name>
        <dbReference type="ChEBI" id="CHEBI:57692"/>
    </cofactor>
    <text evidence="4">Binds 1 FAD per subunit.</text>
</comment>
<feature type="site" description="Electron transfer via tryptophanyl radical" evidence="5">
    <location>
        <position position="352"/>
    </location>
</feature>
<dbReference type="RefSeq" id="WP_086717043.1">
    <property type="nucleotide sequence ID" value="NZ_BLAG01000005.1"/>
</dbReference>
<dbReference type="InterPro" id="IPR006050">
    <property type="entry name" value="DNA_photolyase_N"/>
</dbReference>
<evidence type="ECO:0000313" key="10">
    <source>
        <dbReference type="Proteomes" id="UP000325598"/>
    </source>
</evidence>
<dbReference type="Pfam" id="PF03441">
    <property type="entry name" value="FAD_binding_7"/>
    <property type="match status" value="1"/>
</dbReference>
<keyword evidence="1 4" id="KW-0285">Flavoprotein</keyword>
<feature type="domain" description="Photolyase/cryptochrome alpha/beta" evidence="8">
    <location>
        <begin position="2"/>
        <end position="131"/>
    </location>
</feature>
<dbReference type="InterPro" id="IPR018394">
    <property type="entry name" value="DNA_photolyase_1_CS_C"/>
</dbReference>
<dbReference type="PROSITE" id="PS51645">
    <property type="entry name" value="PHR_CRY_ALPHA_BETA"/>
    <property type="match status" value="1"/>
</dbReference>
<dbReference type="InterPro" id="IPR036134">
    <property type="entry name" value="Crypto/Photolyase_FAD-like_sf"/>
</dbReference>
<dbReference type="GeneID" id="96750497"/>
<dbReference type="AlphaFoldDB" id="A0A5J4L8J0"/>
<evidence type="ECO:0000256" key="6">
    <source>
        <dbReference type="RuleBase" id="RU004182"/>
    </source>
</evidence>
<feature type="binding site" evidence="4">
    <location>
        <begin position="365"/>
        <end position="367"/>
    </location>
    <ligand>
        <name>FAD</name>
        <dbReference type="ChEBI" id="CHEBI:57692"/>
    </ligand>
</feature>
<dbReference type="PANTHER" id="PTHR11455:SF9">
    <property type="entry name" value="CRYPTOCHROME CIRCADIAN CLOCK 5 ISOFORM X1"/>
    <property type="match status" value="1"/>
</dbReference>
<dbReference type="PANTHER" id="PTHR11455">
    <property type="entry name" value="CRYPTOCHROME"/>
    <property type="match status" value="1"/>
</dbReference>
<dbReference type="Gene3D" id="1.25.40.80">
    <property type="match status" value="1"/>
</dbReference>
<gene>
    <name evidence="9" type="ORF">San01_14610</name>
</gene>
<keyword evidence="10" id="KW-1185">Reference proteome</keyword>
<feature type="binding site" evidence="4">
    <location>
        <begin position="235"/>
        <end position="239"/>
    </location>
    <ligand>
        <name>FAD</name>
        <dbReference type="ChEBI" id="CHEBI:57692"/>
    </ligand>
</feature>